<sequence>MAKAQTGVSGEGGRQRSGKSEGSWLRQGHLGTRGGPGHCVRRAGQAAAGHRARPAPEPGGGQDCSERRNLSEGDSYMLPSGYLTWHKPTSSPGSVVPGGTKGAMDQNARAK</sequence>
<gene>
    <name evidence="2" type="ORF">Y1Q_0001707</name>
</gene>
<name>A0A151MAH0_ALLMI</name>
<keyword evidence="3" id="KW-1185">Reference proteome</keyword>
<evidence type="ECO:0000313" key="2">
    <source>
        <dbReference type="EMBL" id="KYO21523.1"/>
    </source>
</evidence>
<feature type="region of interest" description="Disordered" evidence="1">
    <location>
        <begin position="1"/>
        <end position="111"/>
    </location>
</feature>
<reference evidence="2 3" key="1">
    <citation type="journal article" date="2012" name="Genome Biol.">
        <title>Sequencing three crocodilian genomes to illuminate the evolution of archosaurs and amniotes.</title>
        <authorList>
            <person name="St John J.A."/>
            <person name="Braun E.L."/>
            <person name="Isberg S.R."/>
            <person name="Miles L.G."/>
            <person name="Chong A.Y."/>
            <person name="Gongora J."/>
            <person name="Dalzell P."/>
            <person name="Moran C."/>
            <person name="Bed'hom B."/>
            <person name="Abzhanov A."/>
            <person name="Burgess S.C."/>
            <person name="Cooksey A.M."/>
            <person name="Castoe T.A."/>
            <person name="Crawford N.G."/>
            <person name="Densmore L.D."/>
            <person name="Drew J.C."/>
            <person name="Edwards S.V."/>
            <person name="Faircloth B.C."/>
            <person name="Fujita M.K."/>
            <person name="Greenwold M.J."/>
            <person name="Hoffmann F.G."/>
            <person name="Howard J.M."/>
            <person name="Iguchi T."/>
            <person name="Janes D.E."/>
            <person name="Khan S.Y."/>
            <person name="Kohno S."/>
            <person name="de Koning A.J."/>
            <person name="Lance S.L."/>
            <person name="McCarthy F.M."/>
            <person name="McCormack J.E."/>
            <person name="Merchant M.E."/>
            <person name="Peterson D.G."/>
            <person name="Pollock D.D."/>
            <person name="Pourmand N."/>
            <person name="Raney B.J."/>
            <person name="Roessler K.A."/>
            <person name="Sanford J.R."/>
            <person name="Sawyer R.H."/>
            <person name="Schmidt C.J."/>
            <person name="Triplett E.W."/>
            <person name="Tuberville T.D."/>
            <person name="Venegas-Anaya M."/>
            <person name="Howard J.T."/>
            <person name="Jarvis E.D."/>
            <person name="Guillette L.J.Jr."/>
            <person name="Glenn T.C."/>
            <person name="Green R.E."/>
            <person name="Ray D.A."/>
        </authorList>
    </citation>
    <scope>NUCLEOTIDE SEQUENCE [LARGE SCALE GENOMIC DNA]</scope>
    <source>
        <strain evidence="2">KSC_2009_1</strain>
    </source>
</reference>
<comment type="caution">
    <text evidence="2">The sequence shown here is derived from an EMBL/GenBank/DDBJ whole genome shotgun (WGS) entry which is preliminary data.</text>
</comment>
<protein>
    <submittedName>
        <fullName evidence="2">Uncharacterized protein</fullName>
    </submittedName>
</protein>
<dbReference type="EMBL" id="AKHW03006295">
    <property type="protein sequence ID" value="KYO21523.1"/>
    <property type="molecule type" value="Genomic_DNA"/>
</dbReference>
<evidence type="ECO:0000313" key="3">
    <source>
        <dbReference type="Proteomes" id="UP000050525"/>
    </source>
</evidence>
<proteinExistence type="predicted"/>
<dbReference type="Proteomes" id="UP000050525">
    <property type="component" value="Unassembled WGS sequence"/>
</dbReference>
<organism evidence="2 3">
    <name type="scientific">Alligator mississippiensis</name>
    <name type="common">American alligator</name>
    <dbReference type="NCBI Taxonomy" id="8496"/>
    <lineage>
        <taxon>Eukaryota</taxon>
        <taxon>Metazoa</taxon>
        <taxon>Chordata</taxon>
        <taxon>Craniata</taxon>
        <taxon>Vertebrata</taxon>
        <taxon>Euteleostomi</taxon>
        <taxon>Archelosauria</taxon>
        <taxon>Archosauria</taxon>
        <taxon>Crocodylia</taxon>
        <taxon>Alligatoridae</taxon>
        <taxon>Alligatorinae</taxon>
        <taxon>Alligator</taxon>
    </lineage>
</organism>
<accession>A0A151MAH0</accession>
<dbReference type="AlphaFoldDB" id="A0A151MAH0"/>
<evidence type="ECO:0000256" key="1">
    <source>
        <dbReference type="SAM" id="MobiDB-lite"/>
    </source>
</evidence>